<protein>
    <submittedName>
        <fullName evidence="3">Uncharacterized protein</fullName>
    </submittedName>
</protein>
<evidence type="ECO:0000259" key="1">
    <source>
        <dbReference type="Pfam" id="PF02738"/>
    </source>
</evidence>
<dbReference type="AlphaFoldDB" id="E1YAY3"/>
<reference evidence="3" key="1">
    <citation type="journal article" date="2011" name="Environ. Microbiol.">
        <title>Genomic insights into the metabolic potential of the polycyclic aromatic hydrocarbon degrading sulfate-reducing Deltaproteobacterium N47.</title>
        <authorList>
            <person name="Bergmann F."/>
            <person name="Selesi D."/>
            <person name="Weinmaier T."/>
            <person name="Tischler P."/>
            <person name="Rattei T."/>
            <person name="Meckenstock R.U."/>
        </authorList>
    </citation>
    <scope>NUCLEOTIDE SEQUENCE</scope>
</reference>
<proteinExistence type="predicted"/>
<dbReference type="InterPro" id="IPR046867">
    <property type="entry name" value="AldOxase/xan_DH_MoCoBD2"/>
</dbReference>
<gene>
    <name evidence="3" type="ORF">N47_C18820</name>
</gene>
<dbReference type="EMBL" id="FR695867">
    <property type="protein sequence ID" value="CBX27824.1"/>
    <property type="molecule type" value="Genomic_DNA"/>
</dbReference>
<evidence type="ECO:0000313" key="3">
    <source>
        <dbReference type="EMBL" id="CBX27824.1"/>
    </source>
</evidence>
<dbReference type="PANTHER" id="PTHR11908:SF157">
    <property type="entry name" value="XANTHINE DEHYDROGENASE SUBUNIT D-RELATED"/>
    <property type="match status" value="1"/>
</dbReference>
<accession>E1YAY3</accession>
<dbReference type="Gene3D" id="3.30.365.10">
    <property type="entry name" value="Aldehyde oxidase/xanthine dehydrogenase, molybdopterin binding domain"/>
    <property type="match status" value="4"/>
</dbReference>
<evidence type="ECO:0000259" key="2">
    <source>
        <dbReference type="Pfam" id="PF20256"/>
    </source>
</evidence>
<dbReference type="Pfam" id="PF02738">
    <property type="entry name" value="MoCoBD_1"/>
    <property type="match status" value="1"/>
</dbReference>
<dbReference type="InterPro" id="IPR016208">
    <property type="entry name" value="Ald_Oxase/xanthine_DH-like"/>
</dbReference>
<dbReference type="Pfam" id="PF20256">
    <property type="entry name" value="MoCoBD_2"/>
    <property type="match status" value="1"/>
</dbReference>
<feature type="domain" description="Aldehyde oxidase/xanthine dehydrogenase first molybdopterin binding" evidence="1">
    <location>
        <begin position="28"/>
        <end position="271"/>
    </location>
</feature>
<dbReference type="InterPro" id="IPR037165">
    <property type="entry name" value="AldOxase/xan_DH_Mopterin-bd_sf"/>
</dbReference>
<organism evidence="3">
    <name type="scientific">uncultured Desulfobacterium sp</name>
    <dbReference type="NCBI Taxonomy" id="201089"/>
    <lineage>
        <taxon>Bacteria</taxon>
        <taxon>Pseudomonadati</taxon>
        <taxon>Thermodesulfobacteriota</taxon>
        <taxon>Desulfobacteria</taxon>
        <taxon>Desulfobacterales</taxon>
        <taxon>Desulfobacteriaceae</taxon>
        <taxon>Desulfobacterium</taxon>
        <taxon>environmental samples</taxon>
    </lineage>
</organism>
<name>E1YAY3_9BACT</name>
<dbReference type="GO" id="GO:0016491">
    <property type="term" value="F:oxidoreductase activity"/>
    <property type="evidence" value="ECO:0007669"/>
    <property type="project" value="InterPro"/>
</dbReference>
<dbReference type="InterPro" id="IPR008274">
    <property type="entry name" value="AldOxase/xan_DH_MoCoBD1"/>
</dbReference>
<sequence>MKIQSLLMLKSKEAFQVIYADAPDTIRIHENFPGNISTLTMFHHGDVDKAFAESDYILEDKYQTQYTHHSYIEPHAVTAEFYPSGEVTIWPSTQTPFYDKVCIAETIGVPVNKVRVIKPHVGGGFGGKGDVHSLFPVSALLSRMSGKPVQMVYTREEDIVSTTRRHPTIIEQKIGVMKDGRIMGFDSKILADGGAYQGISMVSIFVMAVFQHGPYKLPNYRCDARRIYTNKPYCGAQRGHGGIQPRFVIESMMDIIAENLNLDPLEIRRVNGLHAGDITLNKFRIRSCGHIESIDKAAEDIGWNEKRKKLPEGKGVGLACNFFASGPGFSYFFTNPPSHSGVNITTEEDGTFLMYTGSSDIGQGSETALAMIAAEAIGLSGIDQIKVIAADTATTPMDLGTYGSRLTTIAGNAAKMAGTKIKDELVETAADMLEANKEDLEAREGRIFVKGNPEKGVTIKQAVQTRFAVKRIPLTTVGFYNPPADTGDVSGFAEGKVSLSPTWSFGAHAAEVDIDEETGVVKVKKVSAAHDCGFAINPMAVEGQIEGCVSMTFGQATCEDFRMENGSTMTNSLRKTSFML</sequence>
<dbReference type="SUPFAM" id="SSF56003">
    <property type="entry name" value="Molybdenum cofactor-binding domain"/>
    <property type="match status" value="1"/>
</dbReference>
<dbReference type="GO" id="GO:0005506">
    <property type="term" value="F:iron ion binding"/>
    <property type="evidence" value="ECO:0007669"/>
    <property type="project" value="InterPro"/>
</dbReference>
<feature type="domain" description="Aldehyde oxidase/xanthine dehydrogenase second molybdopterin binding" evidence="2">
    <location>
        <begin position="297"/>
        <end position="575"/>
    </location>
</feature>
<dbReference type="PANTHER" id="PTHR11908">
    <property type="entry name" value="XANTHINE DEHYDROGENASE"/>
    <property type="match status" value="1"/>
</dbReference>